<dbReference type="PROSITE" id="PS50198">
    <property type="entry name" value="PPIC_PPIASE_2"/>
    <property type="match status" value="2"/>
</dbReference>
<feature type="domain" description="PpiC" evidence="7">
    <location>
        <begin position="183"/>
        <end position="284"/>
    </location>
</feature>
<dbReference type="GO" id="GO:0042277">
    <property type="term" value="F:peptide binding"/>
    <property type="evidence" value="ECO:0007669"/>
    <property type="project" value="InterPro"/>
</dbReference>
<dbReference type="InterPro" id="IPR015391">
    <property type="entry name" value="SurA_N"/>
</dbReference>
<protein>
    <submittedName>
        <fullName evidence="8">Survival protein SurA (Peptidyl-prolyl cis-trans isomerase SurA)</fullName>
        <ecNumber evidence="8">5.2.1.8</ecNumber>
    </submittedName>
</protein>
<sequence>MKPYLFSKKWAHSLTLLSALFIASLSIQSSAQANQLIDRIVAVVNDEVILKSELNEEMLAQQQALINQGIAAPEASILQQKVLDSLILEKLQLKRAKQLGIEVPDEQITEQLETIAEQNNISLISLRKRLNLETPNGFNALRKQIKNKLTIQKVREAEVLSQTYVSESEVDNLLNRQALSNRQEELHLGHILIELPSSPTPQQRQQALQQVQDIHQRLKSGEDFRQLAVRYSDGSKALQGGSLGWFKRSEIPSFFTDAIAGFNTGDISEVIQSPSGFHIVKLVDQKQQTPATSLKEYHLHRFLIPSDITQQAPPEKLIALSASLQNIEDFNALHTTFPEIPEEFNQNSDLGWLTLEKIPVGLRSKIPTLQPNQALPPLATPQGWMILFLEEIKETQIGSDEQTQQAIQSIRMRKANELFERWLQRLKDEAFIEILLGQDT</sequence>
<dbReference type="Gene3D" id="1.10.4030.10">
    <property type="entry name" value="Porin chaperone SurA, peptide-binding domain"/>
    <property type="match status" value="1"/>
</dbReference>
<dbReference type="InterPro" id="IPR050280">
    <property type="entry name" value="OMP_Chaperone_SurA"/>
</dbReference>
<dbReference type="GO" id="GO:0003755">
    <property type="term" value="F:peptidyl-prolyl cis-trans isomerase activity"/>
    <property type="evidence" value="ECO:0007669"/>
    <property type="project" value="UniProtKB-KW"/>
</dbReference>
<feature type="domain" description="PpiC" evidence="7">
    <location>
        <begin position="294"/>
        <end position="391"/>
    </location>
</feature>
<keyword evidence="4" id="KW-0697">Rotamase</keyword>
<keyword evidence="1" id="KW-0732">Signal</keyword>
<evidence type="ECO:0000256" key="2">
    <source>
        <dbReference type="ARBA" id="ARBA00022737"/>
    </source>
</evidence>
<dbReference type="EC" id="5.2.1.8" evidence="8"/>
<keyword evidence="2" id="KW-0677">Repeat</keyword>
<keyword evidence="3" id="KW-0574">Periplasm</keyword>
<dbReference type="InterPro" id="IPR046357">
    <property type="entry name" value="PPIase_dom_sf"/>
</dbReference>
<evidence type="ECO:0000256" key="6">
    <source>
        <dbReference type="ARBA" id="ARBA00023235"/>
    </source>
</evidence>
<evidence type="ECO:0000256" key="4">
    <source>
        <dbReference type="ARBA" id="ARBA00023110"/>
    </source>
</evidence>
<dbReference type="InterPro" id="IPR027304">
    <property type="entry name" value="Trigger_fact/SurA_dom_sf"/>
</dbReference>
<dbReference type="Gene3D" id="3.10.50.40">
    <property type="match status" value="2"/>
</dbReference>
<dbReference type="PANTHER" id="PTHR47637:SF1">
    <property type="entry name" value="CHAPERONE SURA"/>
    <property type="match status" value="1"/>
</dbReference>
<dbReference type="GO" id="GO:0051082">
    <property type="term" value="F:unfolded protein binding"/>
    <property type="evidence" value="ECO:0007669"/>
    <property type="project" value="InterPro"/>
</dbReference>
<accession>A0A3B0W2B1</accession>
<reference evidence="8" key="1">
    <citation type="submission" date="2018-06" db="EMBL/GenBank/DDBJ databases">
        <authorList>
            <person name="Zhirakovskaya E."/>
        </authorList>
    </citation>
    <scope>NUCLEOTIDE SEQUENCE</scope>
</reference>
<name>A0A3B0W2B1_9ZZZZ</name>
<evidence type="ECO:0000256" key="1">
    <source>
        <dbReference type="ARBA" id="ARBA00022729"/>
    </source>
</evidence>
<keyword evidence="5" id="KW-0143">Chaperone</keyword>
<dbReference type="GO" id="GO:0043165">
    <property type="term" value="P:Gram-negative-bacterium-type cell outer membrane assembly"/>
    <property type="evidence" value="ECO:0007669"/>
    <property type="project" value="InterPro"/>
</dbReference>
<dbReference type="AlphaFoldDB" id="A0A3B0W2B1"/>
<dbReference type="EMBL" id="UOFB01000424">
    <property type="protein sequence ID" value="VAW50028.1"/>
    <property type="molecule type" value="Genomic_DNA"/>
</dbReference>
<evidence type="ECO:0000313" key="8">
    <source>
        <dbReference type="EMBL" id="VAW50028.1"/>
    </source>
</evidence>
<evidence type="ECO:0000259" key="7">
    <source>
        <dbReference type="PROSITE" id="PS50198"/>
    </source>
</evidence>
<dbReference type="Pfam" id="PF00639">
    <property type="entry name" value="Rotamase"/>
    <property type="match status" value="2"/>
</dbReference>
<dbReference type="PANTHER" id="PTHR47637">
    <property type="entry name" value="CHAPERONE SURA"/>
    <property type="match status" value="1"/>
</dbReference>
<gene>
    <name evidence="8" type="ORF">MNBD_GAMMA04-373</name>
</gene>
<dbReference type="HAMAP" id="MF_01183">
    <property type="entry name" value="Chaperone_SurA"/>
    <property type="match status" value="1"/>
</dbReference>
<keyword evidence="6 8" id="KW-0413">Isomerase</keyword>
<dbReference type="SUPFAM" id="SSF54534">
    <property type="entry name" value="FKBP-like"/>
    <property type="match status" value="2"/>
</dbReference>
<dbReference type="SUPFAM" id="SSF109998">
    <property type="entry name" value="Triger factor/SurA peptide-binding domain-like"/>
    <property type="match status" value="1"/>
</dbReference>
<dbReference type="GO" id="GO:0030288">
    <property type="term" value="C:outer membrane-bounded periplasmic space"/>
    <property type="evidence" value="ECO:0007669"/>
    <property type="project" value="InterPro"/>
</dbReference>
<organism evidence="8">
    <name type="scientific">hydrothermal vent metagenome</name>
    <dbReference type="NCBI Taxonomy" id="652676"/>
    <lineage>
        <taxon>unclassified sequences</taxon>
        <taxon>metagenomes</taxon>
        <taxon>ecological metagenomes</taxon>
    </lineage>
</organism>
<dbReference type="InterPro" id="IPR000297">
    <property type="entry name" value="PPIase_PpiC"/>
</dbReference>
<dbReference type="InterPro" id="IPR023034">
    <property type="entry name" value="PPIase_SurA"/>
</dbReference>
<proteinExistence type="inferred from homology"/>
<evidence type="ECO:0000256" key="3">
    <source>
        <dbReference type="ARBA" id="ARBA00022764"/>
    </source>
</evidence>
<dbReference type="Pfam" id="PF09312">
    <property type="entry name" value="SurA_N"/>
    <property type="match status" value="1"/>
</dbReference>
<dbReference type="GO" id="GO:0006457">
    <property type="term" value="P:protein folding"/>
    <property type="evidence" value="ECO:0007669"/>
    <property type="project" value="InterPro"/>
</dbReference>
<dbReference type="GO" id="GO:0050821">
    <property type="term" value="P:protein stabilization"/>
    <property type="evidence" value="ECO:0007669"/>
    <property type="project" value="InterPro"/>
</dbReference>
<evidence type="ECO:0000256" key="5">
    <source>
        <dbReference type="ARBA" id="ARBA00023186"/>
    </source>
</evidence>